<dbReference type="Gene3D" id="3.40.50.2300">
    <property type="match status" value="1"/>
</dbReference>
<dbReference type="AlphaFoldDB" id="A0AAV4WRQ0"/>
<comment type="caution">
    <text evidence="2">The sequence shown here is derived from an EMBL/GenBank/DDBJ whole genome shotgun (WGS) entry which is preliminary data.</text>
</comment>
<keyword evidence="3" id="KW-1185">Reference proteome</keyword>
<organism evidence="2 3">
    <name type="scientific">Caerostris extrusa</name>
    <name type="common">Bark spider</name>
    <name type="synonym">Caerostris bankana</name>
    <dbReference type="NCBI Taxonomy" id="172846"/>
    <lineage>
        <taxon>Eukaryota</taxon>
        <taxon>Metazoa</taxon>
        <taxon>Ecdysozoa</taxon>
        <taxon>Arthropoda</taxon>
        <taxon>Chelicerata</taxon>
        <taxon>Arachnida</taxon>
        <taxon>Araneae</taxon>
        <taxon>Araneomorphae</taxon>
        <taxon>Entelegynae</taxon>
        <taxon>Araneoidea</taxon>
        <taxon>Araneidae</taxon>
        <taxon>Caerostris</taxon>
    </lineage>
</organism>
<feature type="compositionally biased region" description="Polar residues" evidence="1">
    <location>
        <begin position="93"/>
        <end position="104"/>
    </location>
</feature>
<reference evidence="2 3" key="1">
    <citation type="submission" date="2021-06" db="EMBL/GenBank/DDBJ databases">
        <title>Caerostris extrusa draft genome.</title>
        <authorList>
            <person name="Kono N."/>
            <person name="Arakawa K."/>
        </authorList>
    </citation>
    <scope>NUCLEOTIDE SEQUENCE [LARGE SCALE GENOMIC DNA]</scope>
</reference>
<protein>
    <submittedName>
        <fullName evidence="2">Uncharacterized protein</fullName>
    </submittedName>
</protein>
<evidence type="ECO:0000256" key="1">
    <source>
        <dbReference type="SAM" id="MobiDB-lite"/>
    </source>
</evidence>
<gene>
    <name evidence="2" type="ORF">CEXT_712141</name>
</gene>
<feature type="region of interest" description="Disordered" evidence="1">
    <location>
        <begin position="92"/>
        <end position="115"/>
    </location>
</feature>
<dbReference type="EMBL" id="BPLR01016522">
    <property type="protein sequence ID" value="GIY84494.1"/>
    <property type="molecule type" value="Genomic_DNA"/>
</dbReference>
<proteinExistence type="predicted"/>
<accession>A0AAV4WRQ0</accession>
<evidence type="ECO:0000313" key="3">
    <source>
        <dbReference type="Proteomes" id="UP001054945"/>
    </source>
</evidence>
<sequence>MGKASKQHIYCTQNLEQISLKWSLRHEYHRLSYCKSIAWCQEIVQDLEIQSLHGKKPVESEQTPYAKTDVALMYDAVWTFATALSTLEKVSACGSNPSPVTTRSHGLLDPRSQTI</sequence>
<dbReference type="Proteomes" id="UP001054945">
    <property type="component" value="Unassembled WGS sequence"/>
</dbReference>
<evidence type="ECO:0000313" key="2">
    <source>
        <dbReference type="EMBL" id="GIY84494.1"/>
    </source>
</evidence>
<name>A0AAV4WRQ0_CAEEX</name>